<dbReference type="AlphaFoldDB" id="A0A562N3Y7"/>
<protein>
    <submittedName>
        <fullName evidence="2">Uncharacterized protein</fullName>
    </submittedName>
</protein>
<gene>
    <name evidence="2" type="ORF">IQ26_05751</name>
</gene>
<proteinExistence type="predicted"/>
<reference evidence="2 3" key="1">
    <citation type="journal article" date="2015" name="Stand. Genomic Sci.">
        <title>Genomic Encyclopedia of Bacterial and Archaeal Type Strains, Phase III: the genomes of soil and plant-associated and newly described type strains.</title>
        <authorList>
            <person name="Whitman W.B."/>
            <person name="Woyke T."/>
            <person name="Klenk H.P."/>
            <person name="Zhou Y."/>
            <person name="Lilburn T.G."/>
            <person name="Beck B.J."/>
            <person name="De Vos P."/>
            <person name="Vandamme P."/>
            <person name="Eisen J.A."/>
            <person name="Garrity G."/>
            <person name="Hugenholtz P."/>
            <person name="Kyrpides N.C."/>
        </authorList>
    </citation>
    <scope>NUCLEOTIDE SEQUENCE [LARGE SCALE GENOMIC DNA]</scope>
    <source>
        <strain evidence="2 3">CGMCC 1.2546</strain>
    </source>
</reference>
<comment type="caution">
    <text evidence="2">The sequence shown here is derived from an EMBL/GenBank/DDBJ whole genome shotgun (WGS) entry which is preliminary data.</text>
</comment>
<accession>A0A562N3Y7</accession>
<dbReference type="Proteomes" id="UP000317122">
    <property type="component" value="Unassembled WGS sequence"/>
</dbReference>
<dbReference type="EMBL" id="VLKT01000045">
    <property type="protein sequence ID" value="TWI26912.1"/>
    <property type="molecule type" value="Genomic_DNA"/>
</dbReference>
<sequence length="58" mass="6594">MSRAMDGNTEGRRLRKKRRPFPCPGPHLVNALYLVNARLSMLRAMSWKAWLSSIPLAA</sequence>
<organism evidence="2 3">
    <name type="scientific">Mesorhizobium tianshanense</name>
    <dbReference type="NCBI Taxonomy" id="39844"/>
    <lineage>
        <taxon>Bacteria</taxon>
        <taxon>Pseudomonadati</taxon>
        <taxon>Pseudomonadota</taxon>
        <taxon>Alphaproteobacteria</taxon>
        <taxon>Hyphomicrobiales</taxon>
        <taxon>Phyllobacteriaceae</taxon>
        <taxon>Mesorhizobium</taxon>
    </lineage>
</organism>
<feature type="region of interest" description="Disordered" evidence="1">
    <location>
        <begin position="1"/>
        <end position="20"/>
    </location>
</feature>
<name>A0A562N3Y7_9HYPH</name>
<evidence type="ECO:0000313" key="3">
    <source>
        <dbReference type="Proteomes" id="UP000317122"/>
    </source>
</evidence>
<evidence type="ECO:0000256" key="1">
    <source>
        <dbReference type="SAM" id="MobiDB-lite"/>
    </source>
</evidence>
<evidence type="ECO:0000313" key="2">
    <source>
        <dbReference type="EMBL" id="TWI26912.1"/>
    </source>
</evidence>
<keyword evidence="3" id="KW-1185">Reference proteome</keyword>